<protein>
    <submittedName>
        <fullName evidence="1">Uncharacterized protein</fullName>
    </submittedName>
</protein>
<comment type="caution">
    <text evidence="1">The sequence shown here is derived from an EMBL/GenBank/DDBJ whole genome shotgun (WGS) entry which is preliminary data.</text>
</comment>
<evidence type="ECO:0000313" key="1">
    <source>
        <dbReference type="EMBL" id="PIP57008.1"/>
    </source>
</evidence>
<gene>
    <name evidence="1" type="ORF">COX05_00175</name>
</gene>
<dbReference type="AlphaFoldDB" id="A0A2H0BJ36"/>
<organism evidence="1 2">
    <name type="scientific">candidate division WWE3 bacterium CG22_combo_CG10-13_8_21_14_all_39_12</name>
    <dbReference type="NCBI Taxonomy" id="1975094"/>
    <lineage>
        <taxon>Bacteria</taxon>
        <taxon>Katanobacteria</taxon>
    </lineage>
</organism>
<accession>A0A2H0BJ36</accession>
<sequence>MEEQTWFEMQDVRRRFYSRAVWIPLRAAKQNKNAVKYGFLGYKEGFFGVGTVAIPLDNKVESEFIDWQELGINHNHCGVWQDDRYQPAAMYKPWRHDFTGEHLVLDQMGGGAESHEWHLNQDLAITLGLKREGDNWLRPEDGYPIVVRLARDEDGDPTLLEIRASYLRDYLCARKMVLRITSYRQRDEVTETSSHIDWENGEKKDENGTDRWEGRVQEIHEGGMPYGEEIAVFDAGRTDVDPEEDVPEFDFPTDENIKTDRWTKKHSGRKLFRVSGELW</sequence>
<name>A0A2H0BJ36_UNCKA</name>
<proteinExistence type="predicted"/>
<dbReference type="EMBL" id="PCSU01000001">
    <property type="protein sequence ID" value="PIP57008.1"/>
    <property type="molecule type" value="Genomic_DNA"/>
</dbReference>
<reference evidence="1 2" key="1">
    <citation type="submission" date="2017-09" db="EMBL/GenBank/DDBJ databases">
        <title>Depth-based differentiation of microbial function through sediment-hosted aquifers and enrichment of novel symbionts in the deep terrestrial subsurface.</title>
        <authorList>
            <person name="Probst A.J."/>
            <person name="Ladd B."/>
            <person name="Jarett J.K."/>
            <person name="Geller-Mcgrath D.E."/>
            <person name="Sieber C.M."/>
            <person name="Emerson J.B."/>
            <person name="Anantharaman K."/>
            <person name="Thomas B.C."/>
            <person name="Malmstrom R."/>
            <person name="Stieglmeier M."/>
            <person name="Klingl A."/>
            <person name="Woyke T."/>
            <person name="Ryan C.M."/>
            <person name="Banfield J.F."/>
        </authorList>
    </citation>
    <scope>NUCLEOTIDE SEQUENCE [LARGE SCALE GENOMIC DNA]</scope>
    <source>
        <strain evidence="1">CG22_combo_CG10-13_8_21_14_all_39_12</strain>
    </source>
</reference>
<dbReference type="Proteomes" id="UP000228495">
    <property type="component" value="Unassembled WGS sequence"/>
</dbReference>
<evidence type="ECO:0000313" key="2">
    <source>
        <dbReference type="Proteomes" id="UP000228495"/>
    </source>
</evidence>